<gene>
    <name evidence="2" type="ORF">A5679_08485</name>
</gene>
<dbReference type="RefSeq" id="WP_067301575.1">
    <property type="nucleotide sequence ID" value="NZ_LZJY01000050.1"/>
</dbReference>
<evidence type="ECO:0000259" key="1">
    <source>
        <dbReference type="Pfam" id="PF00535"/>
    </source>
</evidence>
<organism evidence="2 3">
    <name type="scientific">Mycobacterium scrofulaceum</name>
    <dbReference type="NCBI Taxonomy" id="1783"/>
    <lineage>
        <taxon>Bacteria</taxon>
        <taxon>Bacillati</taxon>
        <taxon>Actinomycetota</taxon>
        <taxon>Actinomycetes</taxon>
        <taxon>Mycobacteriales</taxon>
        <taxon>Mycobacteriaceae</taxon>
        <taxon>Mycobacterium</taxon>
    </lineage>
</organism>
<dbReference type="Proteomes" id="UP000092207">
    <property type="component" value="Unassembled WGS sequence"/>
</dbReference>
<evidence type="ECO:0000313" key="2">
    <source>
        <dbReference type="EMBL" id="OBI09198.1"/>
    </source>
</evidence>
<dbReference type="Gene3D" id="3.90.550.10">
    <property type="entry name" value="Spore Coat Polysaccharide Biosynthesis Protein SpsA, Chain A"/>
    <property type="match status" value="1"/>
</dbReference>
<dbReference type="InterPro" id="IPR001173">
    <property type="entry name" value="Glyco_trans_2-like"/>
</dbReference>
<reference evidence="2 3" key="1">
    <citation type="submission" date="2016-06" db="EMBL/GenBank/DDBJ databases">
        <authorList>
            <person name="Kjaerup R.B."/>
            <person name="Dalgaard T.S."/>
            <person name="Juul-Madsen H.R."/>
        </authorList>
    </citation>
    <scope>NUCLEOTIDE SEQUENCE [LARGE SCALE GENOMIC DNA]</scope>
    <source>
        <strain evidence="2 3">E2838</strain>
    </source>
</reference>
<dbReference type="EMBL" id="LZJY01000050">
    <property type="protein sequence ID" value="OBI09198.1"/>
    <property type="molecule type" value="Genomic_DNA"/>
</dbReference>
<proteinExistence type="predicted"/>
<dbReference type="PANTHER" id="PTHR22916">
    <property type="entry name" value="GLYCOSYLTRANSFERASE"/>
    <property type="match status" value="1"/>
</dbReference>
<name>A0A1A2W8L1_MYCSC</name>
<dbReference type="PANTHER" id="PTHR22916:SF67">
    <property type="entry name" value="COLANIC ACID BIOSYNTHESIS GLYCOSYL TRANSFERASE WCAE-RELATED"/>
    <property type="match status" value="1"/>
</dbReference>
<comment type="caution">
    <text evidence="2">The sequence shown here is derived from an EMBL/GenBank/DDBJ whole genome shotgun (WGS) entry which is preliminary data.</text>
</comment>
<dbReference type="AlphaFoldDB" id="A0A1A2W8L1"/>
<dbReference type="Pfam" id="PF00535">
    <property type="entry name" value="Glycos_transf_2"/>
    <property type="match status" value="1"/>
</dbReference>
<feature type="domain" description="Glycosyltransferase 2-like" evidence="1">
    <location>
        <begin position="8"/>
        <end position="114"/>
    </location>
</feature>
<accession>A0A1A2W8L1</accession>
<dbReference type="InterPro" id="IPR029044">
    <property type="entry name" value="Nucleotide-diphossugar_trans"/>
</dbReference>
<protein>
    <submittedName>
        <fullName evidence="2">Glycosyltransferase</fullName>
    </submittedName>
</protein>
<keyword evidence="2" id="KW-0808">Transferase</keyword>
<sequence length="290" mass="32017">MASAPTVSVITISFNDLDGLKRTVESVRSQRYEGQIEHIIIDGGSGEGVVEYLSGCEPGFAYWQSQPDNGRYDAMNQGIAHASGDLLWFMHSTDRFSDPDAVASVIEAIARQGSVREVWGYGKNNLVGPDGSVLFPRPYGYMPFKIRKFLLGATVAHQATFFGAALVEKLGSYDLDFGLEADQLFIYRAAMLRAPITIDRVVCDFDMTGPGSTQPIREHYRTLRRMWDMYGYYPLGGRRRSWAYLRVKEYAIRADLAAFNAVKALRGKLANRGRAGAASTQGETSVAQAG</sequence>
<dbReference type="GO" id="GO:0016740">
    <property type="term" value="F:transferase activity"/>
    <property type="evidence" value="ECO:0007669"/>
    <property type="project" value="UniProtKB-KW"/>
</dbReference>
<dbReference type="CDD" id="cd06433">
    <property type="entry name" value="GT_2_WfgS_like"/>
    <property type="match status" value="1"/>
</dbReference>
<dbReference type="SUPFAM" id="SSF53448">
    <property type="entry name" value="Nucleotide-diphospho-sugar transferases"/>
    <property type="match status" value="1"/>
</dbReference>
<evidence type="ECO:0000313" key="3">
    <source>
        <dbReference type="Proteomes" id="UP000092207"/>
    </source>
</evidence>